<evidence type="ECO:0000313" key="7">
    <source>
        <dbReference type="Proteomes" id="UP000254134"/>
    </source>
</evidence>
<dbReference type="SUPFAM" id="SSF53850">
    <property type="entry name" value="Periplasmic binding protein-like II"/>
    <property type="match status" value="1"/>
</dbReference>
<evidence type="ECO:0000256" key="2">
    <source>
        <dbReference type="ARBA" id="ARBA00023015"/>
    </source>
</evidence>
<dbReference type="InterPro" id="IPR036388">
    <property type="entry name" value="WH-like_DNA-bd_sf"/>
</dbReference>
<evidence type="ECO:0000313" key="6">
    <source>
        <dbReference type="EMBL" id="RDI75870.1"/>
    </source>
</evidence>
<protein>
    <submittedName>
        <fullName evidence="6">Transcriptional regulator</fullName>
    </submittedName>
</protein>
<dbReference type="PROSITE" id="PS50931">
    <property type="entry name" value="HTH_LYSR"/>
    <property type="match status" value="1"/>
</dbReference>
<dbReference type="GO" id="GO:0003700">
    <property type="term" value="F:DNA-binding transcription factor activity"/>
    <property type="evidence" value="ECO:0007669"/>
    <property type="project" value="InterPro"/>
</dbReference>
<dbReference type="PANTHER" id="PTHR30126">
    <property type="entry name" value="HTH-TYPE TRANSCRIPTIONAL REGULATOR"/>
    <property type="match status" value="1"/>
</dbReference>
<sequence>MAAIELGSLTKAAGAAHLTQPAVSKRVALLERRYGLALLERWKGGVRPTEAGRILYAEARQILGGLERADAAMADLARHERRMLRVAASYTIGETLLPIWLAALRLDRPELLVDARVGNSAEVVARVLASDVDLGFVETPEPPAGVDYLEVGSDELVAVVAPASDLAHLDVVDASSLAAATFVTREQGSGTREAGARWLARLGAEPAQELALSSTGAVKGAVEAGAGFALLSRRAVERELAAGSLAELRMAVACPPRPLGAITKPGARAPEPALRLLALLRRPGADDRIGTALLPPIG</sequence>
<evidence type="ECO:0000256" key="3">
    <source>
        <dbReference type="ARBA" id="ARBA00023125"/>
    </source>
</evidence>
<dbReference type="PANTHER" id="PTHR30126:SF39">
    <property type="entry name" value="HTH-TYPE TRANSCRIPTIONAL REGULATOR CYSL"/>
    <property type="match status" value="1"/>
</dbReference>
<proteinExistence type="inferred from homology"/>
<reference evidence="6 7" key="1">
    <citation type="submission" date="2018-07" db="EMBL/GenBank/DDBJ databases">
        <title>High-quality-draft genome sequence of Gaiella occulta.</title>
        <authorList>
            <person name="Severino R."/>
            <person name="Froufe H.J.C."/>
            <person name="Rainey F.A."/>
            <person name="Barroso C."/>
            <person name="Albuquerque L."/>
            <person name="Lobo-Da-Cunha A."/>
            <person name="Da Costa M.S."/>
            <person name="Egas C."/>
        </authorList>
    </citation>
    <scope>NUCLEOTIDE SEQUENCE [LARGE SCALE GENOMIC DNA]</scope>
    <source>
        <strain evidence="6 7">F2-233</strain>
    </source>
</reference>
<dbReference type="AlphaFoldDB" id="A0A7M2Z0Q4"/>
<dbReference type="Pfam" id="PF03466">
    <property type="entry name" value="LysR_substrate"/>
    <property type="match status" value="1"/>
</dbReference>
<dbReference type="InterPro" id="IPR036390">
    <property type="entry name" value="WH_DNA-bd_sf"/>
</dbReference>
<dbReference type="Gene3D" id="1.10.10.10">
    <property type="entry name" value="Winged helix-like DNA-binding domain superfamily/Winged helix DNA-binding domain"/>
    <property type="match status" value="1"/>
</dbReference>
<dbReference type="PRINTS" id="PR00039">
    <property type="entry name" value="HTHLYSR"/>
</dbReference>
<dbReference type="Pfam" id="PF00126">
    <property type="entry name" value="HTH_1"/>
    <property type="match status" value="1"/>
</dbReference>
<keyword evidence="2" id="KW-0805">Transcription regulation</keyword>
<dbReference type="SUPFAM" id="SSF46785">
    <property type="entry name" value="Winged helix' DNA-binding domain"/>
    <property type="match status" value="1"/>
</dbReference>
<dbReference type="Gene3D" id="3.40.190.10">
    <property type="entry name" value="Periplasmic binding protein-like II"/>
    <property type="match status" value="2"/>
</dbReference>
<evidence type="ECO:0000256" key="4">
    <source>
        <dbReference type="ARBA" id="ARBA00023163"/>
    </source>
</evidence>
<reference evidence="7" key="2">
    <citation type="journal article" date="2019" name="MicrobiologyOpen">
        <title>High-quality draft genome sequence of Gaiella occulta isolated from a 150 meter deep mineral water borehole and comparison with the genome sequences of other deep-branching lineages of the phylum Actinobacteria.</title>
        <authorList>
            <person name="Severino R."/>
            <person name="Froufe H.J.C."/>
            <person name="Barroso C."/>
            <person name="Albuquerque L."/>
            <person name="Lobo-da-Cunha A."/>
            <person name="da Costa M.S."/>
            <person name="Egas C."/>
        </authorList>
    </citation>
    <scope>NUCLEOTIDE SEQUENCE [LARGE SCALE GENOMIC DNA]</scope>
    <source>
        <strain evidence="7">F2-233</strain>
    </source>
</reference>
<organism evidence="6 7">
    <name type="scientific">Gaiella occulta</name>
    <dbReference type="NCBI Taxonomy" id="1002870"/>
    <lineage>
        <taxon>Bacteria</taxon>
        <taxon>Bacillati</taxon>
        <taxon>Actinomycetota</taxon>
        <taxon>Thermoleophilia</taxon>
        <taxon>Gaiellales</taxon>
        <taxon>Gaiellaceae</taxon>
        <taxon>Gaiella</taxon>
    </lineage>
</organism>
<comment type="caution">
    <text evidence="6">The sequence shown here is derived from an EMBL/GenBank/DDBJ whole genome shotgun (WGS) entry which is preliminary data.</text>
</comment>
<accession>A0A7M2Z0Q4</accession>
<evidence type="ECO:0000256" key="1">
    <source>
        <dbReference type="ARBA" id="ARBA00009437"/>
    </source>
</evidence>
<dbReference type="GO" id="GO:0000976">
    <property type="term" value="F:transcription cis-regulatory region binding"/>
    <property type="evidence" value="ECO:0007669"/>
    <property type="project" value="TreeGrafter"/>
</dbReference>
<name>A0A7M2Z0Q4_9ACTN</name>
<keyword evidence="4" id="KW-0804">Transcription</keyword>
<dbReference type="EMBL" id="QQZY01000001">
    <property type="protein sequence ID" value="RDI75870.1"/>
    <property type="molecule type" value="Genomic_DNA"/>
</dbReference>
<dbReference type="InterPro" id="IPR005119">
    <property type="entry name" value="LysR_subst-bd"/>
</dbReference>
<feature type="domain" description="HTH lysR-type" evidence="5">
    <location>
        <begin position="1"/>
        <end position="49"/>
    </location>
</feature>
<dbReference type="InterPro" id="IPR000847">
    <property type="entry name" value="LysR_HTH_N"/>
</dbReference>
<keyword evidence="3" id="KW-0238">DNA-binding</keyword>
<keyword evidence="7" id="KW-1185">Reference proteome</keyword>
<dbReference type="Proteomes" id="UP000254134">
    <property type="component" value="Unassembled WGS sequence"/>
</dbReference>
<comment type="similarity">
    <text evidence="1">Belongs to the LysR transcriptional regulatory family.</text>
</comment>
<gene>
    <name evidence="6" type="ORF">Gocc_0289</name>
</gene>
<evidence type="ECO:0000259" key="5">
    <source>
        <dbReference type="PROSITE" id="PS50931"/>
    </source>
</evidence>